<dbReference type="AlphaFoldDB" id="A0A848KLW8"/>
<dbReference type="GO" id="GO:0000271">
    <property type="term" value="P:polysaccharide biosynthetic process"/>
    <property type="evidence" value="ECO:0007669"/>
    <property type="project" value="InterPro"/>
</dbReference>
<sequence>MAKALIQLIRFATVGGLCNVVYFVIFLSLRGDGAQLANMVATIVSTALANELHRRLTFHAAGRVGWFEAQWAGGGLAFVGLAVSSTAIALLHFAFPAVGGVMTGLVVIGVGAAVGGMRFLALRSWVFADRAAPTEVVSLLGVHGLPKDSRVLV</sequence>
<evidence type="ECO:0000256" key="5">
    <source>
        <dbReference type="SAM" id="Phobius"/>
    </source>
</evidence>
<evidence type="ECO:0000256" key="1">
    <source>
        <dbReference type="ARBA" id="ARBA00004141"/>
    </source>
</evidence>
<comment type="caution">
    <text evidence="7">The sequence shown here is derived from an EMBL/GenBank/DDBJ whole genome shotgun (WGS) entry which is preliminary data.</text>
</comment>
<reference evidence="7 8" key="2">
    <citation type="submission" date="2020-06" db="EMBL/GenBank/DDBJ databases">
        <title>Antribacter stalactiti gen. nov., sp. nov., a new member of the family Nacardiaceae isolated from a cave.</title>
        <authorList>
            <person name="Kim I.S."/>
        </authorList>
    </citation>
    <scope>NUCLEOTIDE SEQUENCE [LARGE SCALE GENOMIC DNA]</scope>
    <source>
        <strain evidence="7 8">YC2-7</strain>
    </source>
</reference>
<feature type="transmembrane region" description="Helical" evidence="5">
    <location>
        <begin position="71"/>
        <end position="95"/>
    </location>
</feature>
<dbReference type="RefSeq" id="WP_169593692.1">
    <property type="nucleotide sequence ID" value="NZ_VCQU01000013.1"/>
</dbReference>
<feature type="domain" description="GtrA/DPMS transmembrane" evidence="6">
    <location>
        <begin position="10"/>
        <end position="127"/>
    </location>
</feature>
<feature type="transmembrane region" description="Helical" evidence="5">
    <location>
        <begin position="101"/>
        <end position="121"/>
    </location>
</feature>
<reference evidence="7 8" key="1">
    <citation type="submission" date="2019-05" db="EMBL/GenBank/DDBJ databases">
        <authorList>
            <person name="Lee S.D."/>
        </authorList>
    </citation>
    <scope>NUCLEOTIDE SEQUENCE [LARGE SCALE GENOMIC DNA]</scope>
    <source>
        <strain evidence="7 8">YC2-7</strain>
    </source>
</reference>
<dbReference type="EMBL" id="VCQU01000013">
    <property type="protein sequence ID" value="NMN98918.1"/>
    <property type="molecule type" value="Genomic_DNA"/>
</dbReference>
<feature type="transmembrane region" description="Helical" evidence="5">
    <location>
        <begin position="33"/>
        <end position="50"/>
    </location>
</feature>
<evidence type="ECO:0000256" key="4">
    <source>
        <dbReference type="ARBA" id="ARBA00023136"/>
    </source>
</evidence>
<evidence type="ECO:0000313" key="8">
    <source>
        <dbReference type="Proteomes" id="UP000535543"/>
    </source>
</evidence>
<feature type="transmembrane region" description="Helical" evidence="5">
    <location>
        <begin position="7"/>
        <end position="27"/>
    </location>
</feature>
<gene>
    <name evidence="7" type="ORF">FGL95_28175</name>
</gene>
<accession>A0A848KLW8</accession>
<proteinExistence type="predicted"/>
<keyword evidence="3 5" id="KW-1133">Transmembrane helix</keyword>
<evidence type="ECO:0000259" key="6">
    <source>
        <dbReference type="Pfam" id="PF04138"/>
    </source>
</evidence>
<protein>
    <submittedName>
        <fullName evidence="7">GtrA family protein</fullName>
    </submittedName>
</protein>
<keyword evidence="2 5" id="KW-0812">Transmembrane</keyword>
<evidence type="ECO:0000256" key="3">
    <source>
        <dbReference type="ARBA" id="ARBA00022989"/>
    </source>
</evidence>
<name>A0A848KLW8_9NOCA</name>
<keyword evidence="4 5" id="KW-0472">Membrane</keyword>
<comment type="subcellular location">
    <subcellularLocation>
        <location evidence="1">Membrane</location>
        <topology evidence="1">Multi-pass membrane protein</topology>
    </subcellularLocation>
</comment>
<keyword evidence="8" id="KW-1185">Reference proteome</keyword>
<dbReference type="GO" id="GO:0016020">
    <property type="term" value="C:membrane"/>
    <property type="evidence" value="ECO:0007669"/>
    <property type="project" value="UniProtKB-SubCell"/>
</dbReference>
<evidence type="ECO:0000313" key="7">
    <source>
        <dbReference type="EMBL" id="NMN98918.1"/>
    </source>
</evidence>
<evidence type="ECO:0000256" key="2">
    <source>
        <dbReference type="ARBA" id="ARBA00022692"/>
    </source>
</evidence>
<dbReference type="Proteomes" id="UP000535543">
    <property type="component" value="Unassembled WGS sequence"/>
</dbReference>
<dbReference type="Pfam" id="PF04138">
    <property type="entry name" value="GtrA_DPMS_TM"/>
    <property type="match status" value="1"/>
</dbReference>
<organism evidence="7 8">
    <name type="scientific">Antrihabitans stalactiti</name>
    <dbReference type="NCBI Taxonomy" id="2584121"/>
    <lineage>
        <taxon>Bacteria</taxon>
        <taxon>Bacillati</taxon>
        <taxon>Actinomycetota</taxon>
        <taxon>Actinomycetes</taxon>
        <taxon>Mycobacteriales</taxon>
        <taxon>Nocardiaceae</taxon>
        <taxon>Antrihabitans</taxon>
    </lineage>
</organism>
<dbReference type="InterPro" id="IPR007267">
    <property type="entry name" value="GtrA_DPMS_TM"/>
</dbReference>